<dbReference type="PANTHER" id="PTHR43446:SF1">
    <property type="entry name" value="BAND 7 DOMAIN-CONTAINING PROTEIN"/>
    <property type="match status" value="1"/>
</dbReference>
<dbReference type="SMART" id="SM00244">
    <property type="entry name" value="PHB"/>
    <property type="match status" value="1"/>
</dbReference>
<dbReference type="CDD" id="cd03402">
    <property type="entry name" value="SPFH_like_u2"/>
    <property type="match status" value="1"/>
</dbReference>
<dbReference type="InterPro" id="IPR001107">
    <property type="entry name" value="Band_7"/>
</dbReference>
<dbReference type="PANTHER" id="PTHR43446">
    <property type="entry name" value="MEMBRANE PROTEIN-RELATED"/>
    <property type="match status" value="1"/>
</dbReference>
<keyword evidence="1" id="KW-1133">Transmembrane helix</keyword>
<evidence type="ECO:0000313" key="3">
    <source>
        <dbReference type="EMBL" id="CAG7616578.1"/>
    </source>
</evidence>
<organism evidence="3 4">
    <name type="scientific">Paenibacillus solanacearum</name>
    <dbReference type="NCBI Taxonomy" id="2048548"/>
    <lineage>
        <taxon>Bacteria</taxon>
        <taxon>Bacillati</taxon>
        <taxon>Bacillota</taxon>
        <taxon>Bacilli</taxon>
        <taxon>Bacillales</taxon>
        <taxon>Paenibacillaceae</taxon>
        <taxon>Paenibacillus</taxon>
    </lineage>
</organism>
<dbReference type="AlphaFoldDB" id="A0A916JZJ0"/>
<dbReference type="Pfam" id="PF01145">
    <property type="entry name" value="Band_7"/>
    <property type="match status" value="1"/>
</dbReference>
<comment type="caution">
    <text evidence="3">The sequence shown here is derived from an EMBL/GenBank/DDBJ whole genome shotgun (WGS) entry which is preliminary data.</text>
</comment>
<evidence type="ECO:0000256" key="1">
    <source>
        <dbReference type="SAM" id="Phobius"/>
    </source>
</evidence>
<dbReference type="RefSeq" id="WP_218091708.1">
    <property type="nucleotide sequence ID" value="NZ_CAJVAS010000006.1"/>
</dbReference>
<feature type="transmembrane region" description="Helical" evidence="1">
    <location>
        <begin position="12"/>
        <end position="30"/>
    </location>
</feature>
<gene>
    <name evidence="3" type="ORF">PAESOLCIP111_01921</name>
</gene>
<reference evidence="3" key="1">
    <citation type="submission" date="2021-06" db="EMBL/GenBank/DDBJ databases">
        <authorList>
            <person name="Criscuolo A."/>
        </authorList>
    </citation>
    <scope>NUCLEOTIDE SEQUENCE</scope>
    <source>
        <strain evidence="3">CIP111600</strain>
    </source>
</reference>
<keyword evidence="4" id="KW-1185">Reference proteome</keyword>
<dbReference type="Proteomes" id="UP000693672">
    <property type="component" value="Unassembled WGS sequence"/>
</dbReference>
<proteinExistence type="predicted"/>
<protein>
    <recommendedName>
        <fullName evidence="2">Band 7 domain-containing protein</fullName>
    </recommendedName>
</protein>
<evidence type="ECO:0000313" key="4">
    <source>
        <dbReference type="Proteomes" id="UP000693672"/>
    </source>
</evidence>
<accession>A0A916JZJ0</accession>
<feature type="domain" description="Band 7" evidence="2">
    <location>
        <begin position="50"/>
        <end position="214"/>
    </location>
</feature>
<keyword evidence="1" id="KW-0472">Membrane</keyword>
<sequence length="281" mass="30655">MKERNAWKVNGYLGILVIFALFVLGFVLLVPASSPIAGVALIIIAALLTSSITVVQPNQAQVVTFFGSYAGTIRESGLWLTVPFSLRKKLSMRVRNFNSAKLKVNDIEGNPIEIAAVVVFRVVDSAKASFDVDNYEQFVEIQSETALRHVANKYPYDSFEEAGYSLRGHSDEVASELSRELQDRLSVAGVEVLEARLTHLAYSTEIASAMLQRQQAAAIIAARSKIVEGAVGMVQLAIAQLQREGVIELDEERKAAMINNLLVAIVSDRSANPVINTGSLY</sequence>
<evidence type="ECO:0000259" key="2">
    <source>
        <dbReference type="SMART" id="SM00244"/>
    </source>
</evidence>
<feature type="transmembrane region" description="Helical" evidence="1">
    <location>
        <begin position="36"/>
        <end position="55"/>
    </location>
</feature>
<name>A0A916JZJ0_9BACL</name>
<dbReference type="EMBL" id="CAJVAS010000006">
    <property type="protein sequence ID" value="CAG7616578.1"/>
    <property type="molecule type" value="Genomic_DNA"/>
</dbReference>
<keyword evidence="1" id="KW-0812">Transmembrane</keyword>